<evidence type="ECO:0000259" key="10">
    <source>
        <dbReference type="PROSITE" id="PS50885"/>
    </source>
</evidence>
<keyword evidence="4" id="KW-0597">Phosphoprotein</keyword>
<keyword evidence="6" id="KW-0418">Kinase</keyword>
<protein>
    <recommendedName>
        <fullName evidence="3">histidine kinase</fullName>
        <ecNumber evidence="3">2.7.13.3</ecNumber>
    </recommendedName>
</protein>
<dbReference type="InterPro" id="IPR000014">
    <property type="entry name" value="PAS"/>
</dbReference>
<evidence type="ECO:0000256" key="8">
    <source>
        <dbReference type="SAM" id="Phobius"/>
    </source>
</evidence>
<feature type="transmembrane region" description="Helical" evidence="8">
    <location>
        <begin position="12"/>
        <end position="34"/>
    </location>
</feature>
<evidence type="ECO:0000256" key="6">
    <source>
        <dbReference type="ARBA" id="ARBA00022777"/>
    </source>
</evidence>
<dbReference type="SUPFAM" id="SSF55785">
    <property type="entry name" value="PYP-like sensor domain (PAS domain)"/>
    <property type="match status" value="1"/>
</dbReference>
<evidence type="ECO:0000313" key="12">
    <source>
        <dbReference type="Proteomes" id="UP001209681"/>
    </source>
</evidence>
<keyword evidence="7" id="KW-0175">Coiled coil</keyword>
<sequence>MNGLYRHTRRKLALRQVLWVLALTMIMGLITSGIRASLDYLSEIDILEDHVHQLFAISEASAAQALYHLDAKLGERIANGLLSLPIIGRVRLVDDFGAVFVQKDNLHEVVFFRPLRSVIPQPPPFRHSLIFQPETDGSYNETVGYIEIEIDGYPIFTGLLRRTGTGLLMDLIQYLVIATLLSYIFYRSLARPLLRMTREIATIHPSRPEEKRISIPPGNEEDELGQLVHTINEILTRLQALNQELEKRVEERTATLNEEREQLLSIFDSIHEVIYVTDPATHRILFVNQAFKQLWGDATGKICHEVIHGTQTPCSHCNGLHTYGDQPHTHEFFNESTLNWFRCLSRGIRWPDGRMVRYEMAFDITVQKETETALRERSLELERMNRELQESIEALQNTREQLVQSEKMASLGSLVAGISHEINTPVGNSITAASFLGEKTRQIQKTFSSGELRQSDFTAYMSTAVEATDILETNLKRAADLITGFKQVAVDQTSNLQRRFLLRNHLEDTILSLTPRLRHTHHKTIIHCPEKLELYQNPGAISQIATNLILNSLTHAFDPEDRGEMHFDIQQSGDMVKMIYRDNGKGVSAQTLKHIFDPFYTTARGSGGTGLGMHIVYNLVSQTLRGSILCESPEEGGIRFVLLFPRIPEQPAAATATVR</sequence>
<evidence type="ECO:0000256" key="1">
    <source>
        <dbReference type="ARBA" id="ARBA00000085"/>
    </source>
</evidence>
<dbReference type="Gene3D" id="1.10.287.130">
    <property type="match status" value="1"/>
</dbReference>
<dbReference type="RefSeq" id="WP_265424471.1">
    <property type="nucleotide sequence ID" value="NZ_JAPFPW010000005.1"/>
</dbReference>
<dbReference type="PROSITE" id="PS50109">
    <property type="entry name" value="HIS_KIN"/>
    <property type="match status" value="1"/>
</dbReference>
<dbReference type="Gene3D" id="3.30.565.10">
    <property type="entry name" value="Histidine kinase-like ATPase, C-terminal domain"/>
    <property type="match status" value="1"/>
</dbReference>
<accession>A0ABT3N8S7</accession>
<dbReference type="InterPro" id="IPR004358">
    <property type="entry name" value="Sig_transdc_His_kin-like_C"/>
</dbReference>
<dbReference type="EC" id="2.7.13.3" evidence="3"/>
<evidence type="ECO:0000259" key="9">
    <source>
        <dbReference type="PROSITE" id="PS50109"/>
    </source>
</evidence>
<name>A0ABT3N8S7_9BACT</name>
<keyword evidence="11" id="KW-0547">Nucleotide-binding</keyword>
<keyword evidence="5" id="KW-0808">Transferase</keyword>
<gene>
    <name evidence="11" type="ORF">OOT00_06310</name>
</gene>
<comment type="caution">
    <text evidence="11">The sequence shown here is derived from an EMBL/GenBank/DDBJ whole genome shotgun (WGS) entry which is preliminary data.</text>
</comment>
<proteinExistence type="predicted"/>
<dbReference type="EMBL" id="JAPFPW010000005">
    <property type="protein sequence ID" value="MCW7753601.1"/>
    <property type="molecule type" value="Genomic_DNA"/>
</dbReference>
<evidence type="ECO:0000256" key="5">
    <source>
        <dbReference type="ARBA" id="ARBA00022679"/>
    </source>
</evidence>
<evidence type="ECO:0000256" key="7">
    <source>
        <dbReference type="SAM" id="Coils"/>
    </source>
</evidence>
<comment type="subcellular location">
    <subcellularLocation>
        <location evidence="2">Membrane</location>
    </subcellularLocation>
</comment>
<dbReference type="GO" id="GO:0005524">
    <property type="term" value="F:ATP binding"/>
    <property type="evidence" value="ECO:0007669"/>
    <property type="project" value="UniProtKB-KW"/>
</dbReference>
<dbReference type="SMART" id="SM00387">
    <property type="entry name" value="HATPase_c"/>
    <property type="match status" value="1"/>
</dbReference>
<dbReference type="PANTHER" id="PTHR43065">
    <property type="entry name" value="SENSOR HISTIDINE KINASE"/>
    <property type="match status" value="1"/>
</dbReference>
<dbReference type="InterPro" id="IPR003594">
    <property type="entry name" value="HATPase_dom"/>
</dbReference>
<dbReference type="Proteomes" id="UP001209681">
    <property type="component" value="Unassembled WGS sequence"/>
</dbReference>
<keyword evidence="8" id="KW-1133">Transmembrane helix</keyword>
<evidence type="ECO:0000256" key="4">
    <source>
        <dbReference type="ARBA" id="ARBA00022553"/>
    </source>
</evidence>
<evidence type="ECO:0000256" key="3">
    <source>
        <dbReference type="ARBA" id="ARBA00012438"/>
    </source>
</evidence>
<feature type="coiled-coil region" evidence="7">
    <location>
        <begin position="228"/>
        <end position="262"/>
    </location>
</feature>
<dbReference type="InterPro" id="IPR003660">
    <property type="entry name" value="HAMP_dom"/>
</dbReference>
<dbReference type="Pfam" id="PF02518">
    <property type="entry name" value="HATPase_c"/>
    <property type="match status" value="1"/>
</dbReference>
<dbReference type="Pfam" id="PF13188">
    <property type="entry name" value="PAS_8"/>
    <property type="match status" value="1"/>
</dbReference>
<dbReference type="Gene3D" id="3.30.450.20">
    <property type="entry name" value="PAS domain"/>
    <property type="match status" value="1"/>
</dbReference>
<dbReference type="SMART" id="SM00304">
    <property type="entry name" value="HAMP"/>
    <property type="match status" value="1"/>
</dbReference>
<evidence type="ECO:0000256" key="2">
    <source>
        <dbReference type="ARBA" id="ARBA00004370"/>
    </source>
</evidence>
<dbReference type="PANTHER" id="PTHR43065:SF47">
    <property type="match status" value="1"/>
</dbReference>
<feature type="domain" description="Histidine kinase" evidence="9">
    <location>
        <begin position="417"/>
        <end position="648"/>
    </location>
</feature>
<keyword evidence="8" id="KW-0472">Membrane</keyword>
<keyword evidence="8" id="KW-0812">Transmembrane</keyword>
<dbReference type="InterPro" id="IPR035965">
    <property type="entry name" value="PAS-like_dom_sf"/>
</dbReference>
<dbReference type="Gene3D" id="6.10.340.10">
    <property type="match status" value="1"/>
</dbReference>
<dbReference type="PRINTS" id="PR00344">
    <property type="entry name" value="BCTRLSENSOR"/>
</dbReference>
<dbReference type="CDD" id="cd00075">
    <property type="entry name" value="HATPase"/>
    <property type="match status" value="1"/>
</dbReference>
<feature type="coiled-coil region" evidence="7">
    <location>
        <begin position="367"/>
        <end position="408"/>
    </location>
</feature>
<organism evidence="11 12">
    <name type="scientific">Desulfobotulus pelophilus</name>
    <dbReference type="NCBI Taxonomy" id="2823377"/>
    <lineage>
        <taxon>Bacteria</taxon>
        <taxon>Pseudomonadati</taxon>
        <taxon>Thermodesulfobacteriota</taxon>
        <taxon>Desulfobacteria</taxon>
        <taxon>Desulfobacterales</taxon>
        <taxon>Desulfobacteraceae</taxon>
        <taxon>Desulfobotulus</taxon>
    </lineage>
</organism>
<reference evidence="11 12" key="1">
    <citation type="submission" date="2022-11" db="EMBL/GenBank/DDBJ databases">
        <title>Desulfobotulus tamanensis H1 sp. nov. - anaerobic, alkaliphilic, sulphate reducing bacterium isolated from terrestrial mud volcano.</title>
        <authorList>
            <person name="Frolova A."/>
            <person name="Merkel A.Y."/>
            <person name="Slobodkin A.I."/>
        </authorList>
    </citation>
    <scope>NUCLEOTIDE SEQUENCE [LARGE SCALE GENOMIC DNA]</scope>
    <source>
        <strain evidence="11 12">H1</strain>
    </source>
</reference>
<dbReference type="PROSITE" id="PS50885">
    <property type="entry name" value="HAMP"/>
    <property type="match status" value="1"/>
</dbReference>
<feature type="domain" description="HAMP" evidence="10">
    <location>
        <begin position="187"/>
        <end position="243"/>
    </location>
</feature>
<keyword evidence="12" id="KW-1185">Reference proteome</keyword>
<comment type="catalytic activity">
    <reaction evidence="1">
        <text>ATP + protein L-histidine = ADP + protein N-phospho-L-histidine.</text>
        <dbReference type="EC" id="2.7.13.3"/>
    </reaction>
</comment>
<dbReference type="InterPro" id="IPR005467">
    <property type="entry name" value="His_kinase_dom"/>
</dbReference>
<dbReference type="SUPFAM" id="SSF55874">
    <property type="entry name" value="ATPase domain of HSP90 chaperone/DNA topoisomerase II/histidine kinase"/>
    <property type="match status" value="1"/>
</dbReference>
<keyword evidence="11" id="KW-0067">ATP-binding</keyword>
<evidence type="ECO:0000313" key="11">
    <source>
        <dbReference type="EMBL" id="MCW7753601.1"/>
    </source>
</evidence>
<dbReference type="InterPro" id="IPR036890">
    <property type="entry name" value="HATPase_C_sf"/>
</dbReference>